<organism evidence="4 5">
    <name type="scientific">Chinchilla lanigera</name>
    <name type="common">Long-tailed chinchilla</name>
    <name type="synonym">Chinchilla villidera</name>
    <dbReference type="NCBI Taxonomy" id="34839"/>
    <lineage>
        <taxon>Eukaryota</taxon>
        <taxon>Metazoa</taxon>
        <taxon>Chordata</taxon>
        <taxon>Craniata</taxon>
        <taxon>Vertebrata</taxon>
        <taxon>Euteleostomi</taxon>
        <taxon>Mammalia</taxon>
        <taxon>Eutheria</taxon>
        <taxon>Euarchontoglires</taxon>
        <taxon>Glires</taxon>
        <taxon>Rodentia</taxon>
        <taxon>Hystricomorpha</taxon>
        <taxon>Chinchillidae</taxon>
        <taxon>Chinchilla</taxon>
    </lineage>
</organism>
<evidence type="ECO:0000256" key="1">
    <source>
        <dbReference type="SAM" id="Coils"/>
    </source>
</evidence>
<dbReference type="PANTHER" id="PTHR21687">
    <property type="entry name" value="PLASMALEMMA VESICLE-ASSOCIATED PROTEIN"/>
    <property type="match status" value="1"/>
</dbReference>
<dbReference type="PANTHER" id="PTHR21687:SF5">
    <property type="entry name" value="PLASMALEMMA VESICLE-ASSOCIATED PROTEIN"/>
    <property type="match status" value="1"/>
</dbReference>
<evidence type="ECO:0000313" key="4">
    <source>
        <dbReference type="Ensembl" id="ENSCLAP00000011619.1"/>
    </source>
</evidence>
<feature type="compositionally biased region" description="Pro residues" evidence="2">
    <location>
        <begin position="383"/>
        <end position="394"/>
    </location>
</feature>
<feature type="region of interest" description="Disordered" evidence="2">
    <location>
        <begin position="306"/>
        <end position="329"/>
    </location>
</feature>
<dbReference type="Pfam" id="PF06637">
    <property type="entry name" value="PV-1"/>
    <property type="match status" value="1"/>
</dbReference>
<dbReference type="OMA" id="FYMKYFF"/>
<dbReference type="GO" id="GO:0009986">
    <property type="term" value="C:cell surface"/>
    <property type="evidence" value="ECO:0007669"/>
    <property type="project" value="Ensembl"/>
</dbReference>
<feature type="coiled-coil region" evidence="1">
    <location>
        <begin position="160"/>
        <end position="208"/>
    </location>
</feature>
<proteinExistence type="predicted"/>
<keyword evidence="5" id="KW-1185">Reference proteome</keyword>
<keyword evidence="3" id="KW-1133">Transmembrane helix</keyword>
<evidence type="ECO:0000256" key="2">
    <source>
        <dbReference type="SAM" id="MobiDB-lite"/>
    </source>
</evidence>
<feature type="region of interest" description="Disordered" evidence="2">
    <location>
        <begin position="377"/>
        <end position="401"/>
    </location>
</feature>
<feature type="compositionally biased region" description="Basic and acidic residues" evidence="2">
    <location>
        <begin position="311"/>
        <end position="326"/>
    </location>
</feature>
<dbReference type="InterPro" id="IPR009538">
    <property type="entry name" value="PV-1"/>
</dbReference>
<dbReference type="GO" id="GO:0043114">
    <property type="term" value="P:regulation of vascular permeability"/>
    <property type="evidence" value="ECO:0007669"/>
    <property type="project" value="TreeGrafter"/>
</dbReference>
<name>A0A8C2VEN5_CHILA</name>
<feature type="transmembrane region" description="Helical" evidence="3">
    <location>
        <begin position="27"/>
        <end position="49"/>
    </location>
</feature>
<dbReference type="Proteomes" id="UP000694398">
    <property type="component" value="Unassembled WGS sequence"/>
</dbReference>
<evidence type="ECO:0000313" key="5">
    <source>
        <dbReference type="Proteomes" id="UP000694398"/>
    </source>
</evidence>
<evidence type="ECO:0000256" key="3">
    <source>
        <dbReference type="SAM" id="Phobius"/>
    </source>
</evidence>
<dbReference type="GO" id="GO:0033209">
    <property type="term" value="P:tumor necrosis factor-mediated signaling pathway"/>
    <property type="evidence" value="ECO:0007669"/>
    <property type="project" value="Ensembl"/>
</dbReference>
<keyword evidence="3" id="KW-0812">Transmembrane</keyword>
<sequence>MGLAMQPGAPYTRAGGAARGCWFYLRYFFLFASLVQLLIIVGLVLFMVYGNVHQGTEANLQDTERRAAALHAQVVGLAGARTNLTRELNLTARAKESIMQMLLSARRDLDGLNASFRQCQADRLRYIVAIIQSEQQCQEQLKRRLPPRPADRFLMLEQKIKLLEIELAKEKALCSREKEECLQKLRTLEAQLAECGRAREQLAQQQQLADGRLQQVQGMCAPLDRDKLQDEALKLWRDSAVSRALDNLRYLASIRRVCDQLPAFLATKVQELARALRADIERVARENAELRAQKLEAEQRVRAGQMAAEKAQQEAAKREAQLRAEGSRQTNLALEEKAALRKERDALAKELEERKRQAAQLQMQAEVARESLNTCVKAKSQPMNPPRSPPPAPHLTPIDPASLDKFKKKILETYRVPVL</sequence>
<dbReference type="GO" id="GO:0002693">
    <property type="term" value="P:positive regulation of cellular extravasation"/>
    <property type="evidence" value="ECO:0007669"/>
    <property type="project" value="Ensembl"/>
</dbReference>
<accession>A0A8C2VEN5</accession>
<dbReference type="AlphaFoldDB" id="A0A8C2VEN5"/>
<gene>
    <name evidence="4" type="primary">PLVAP</name>
</gene>
<dbReference type="GO" id="GO:0000165">
    <property type="term" value="P:MAPK cascade"/>
    <property type="evidence" value="ECO:0007669"/>
    <property type="project" value="Ensembl"/>
</dbReference>
<dbReference type="GO" id="GO:0005901">
    <property type="term" value="C:caveola"/>
    <property type="evidence" value="ECO:0007669"/>
    <property type="project" value="Ensembl"/>
</dbReference>
<dbReference type="GeneTree" id="ENSGT00390000006166"/>
<dbReference type="Ensembl" id="ENSCLAT00000011756.1">
    <property type="protein sequence ID" value="ENSCLAP00000011619.1"/>
    <property type="gene ID" value="ENSCLAG00000008012.1"/>
</dbReference>
<keyword evidence="3" id="KW-0472">Membrane</keyword>
<keyword evidence="1" id="KW-0175">Coiled coil</keyword>
<reference evidence="4" key="1">
    <citation type="submission" date="2025-08" db="UniProtKB">
        <authorList>
            <consortium name="Ensembl"/>
        </authorList>
    </citation>
    <scope>IDENTIFICATION</scope>
</reference>
<protein>
    <submittedName>
        <fullName evidence="4">Plasmalemma vesicle associated protein</fullName>
    </submittedName>
</protein>
<reference evidence="4" key="2">
    <citation type="submission" date="2025-09" db="UniProtKB">
        <authorList>
            <consortium name="Ensembl"/>
        </authorList>
    </citation>
    <scope>IDENTIFICATION</scope>
</reference>